<dbReference type="SMART" id="SM00072">
    <property type="entry name" value="GuKc"/>
    <property type="match status" value="1"/>
</dbReference>
<gene>
    <name evidence="8" type="ORF">ACHHYP_20005</name>
</gene>
<evidence type="ECO:0000313" key="8">
    <source>
        <dbReference type="EMBL" id="OQR95316.1"/>
    </source>
</evidence>
<dbReference type="PANTHER" id="PTHR23117:SF13">
    <property type="entry name" value="GUANYLATE KINASE"/>
    <property type="match status" value="1"/>
</dbReference>
<evidence type="ECO:0000256" key="5">
    <source>
        <dbReference type="ARBA" id="ARBA00022777"/>
    </source>
</evidence>
<proteinExistence type="inferred from homology"/>
<dbReference type="OrthoDB" id="6334211at2759"/>
<dbReference type="CDD" id="cd00071">
    <property type="entry name" value="GMPK"/>
    <property type="match status" value="1"/>
</dbReference>
<dbReference type="STRING" id="1202772.A0A1V9ZBD2"/>
<evidence type="ECO:0000256" key="4">
    <source>
        <dbReference type="ARBA" id="ARBA00022741"/>
    </source>
</evidence>
<dbReference type="SUPFAM" id="SSF52540">
    <property type="entry name" value="P-loop containing nucleoside triphosphate hydrolases"/>
    <property type="match status" value="1"/>
</dbReference>
<reference evidence="8 9" key="1">
    <citation type="journal article" date="2014" name="Genome Biol. Evol.">
        <title>The secreted proteins of Achlya hypogyna and Thraustotheca clavata identify the ancestral oomycete secretome and reveal gene acquisitions by horizontal gene transfer.</title>
        <authorList>
            <person name="Misner I."/>
            <person name="Blouin N."/>
            <person name="Leonard G."/>
            <person name="Richards T.A."/>
            <person name="Lane C.E."/>
        </authorList>
    </citation>
    <scope>NUCLEOTIDE SEQUENCE [LARGE SCALE GENOMIC DNA]</scope>
    <source>
        <strain evidence="8 9">ATCC 48635</strain>
    </source>
</reference>
<dbReference type="Gene3D" id="1.20.890.10">
    <property type="entry name" value="cAMP-dependent protein kinase regulatory subunit, dimerization-anchoring domain"/>
    <property type="match status" value="1"/>
</dbReference>
<evidence type="ECO:0000256" key="2">
    <source>
        <dbReference type="ARBA" id="ARBA00012961"/>
    </source>
</evidence>
<evidence type="ECO:0000259" key="7">
    <source>
        <dbReference type="PROSITE" id="PS50052"/>
    </source>
</evidence>
<dbReference type="InterPro" id="IPR047501">
    <property type="entry name" value="DD_CATIP"/>
</dbReference>
<evidence type="ECO:0000256" key="3">
    <source>
        <dbReference type="ARBA" id="ARBA00022679"/>
    </source>
</evidence>
<dbReference type="FunFam" id="3.30.63.10:FF:000002">
    <property type="entry name" value="Guanylate kinase 1"/>
    <property type="match status" value="1"/>
</dbReference>
<dbReference type="AlphaFoldDB" id="A0A1V9ZBD2"/>
<dbReference type="InterPro" id="IPR008145">
    <property type="entry name" value="GK/Ca_channel_bsu"/>
</dbReference>
<accession>A0A1V9ZBD2</accession>
<name>A0A1V9ZBD2_ACHHY</name>
<keyword evidence="5 8" id="KW-0418">Kinase</keyword>
<evidence type="ECO:0000256" key="6">
    <source>
        <dbReference type="ARBA" id="ARBA00022840"/>
    </source>
</evidence>
<protein>
    <recommendedName>
        <fullName evidence="2">guanylate kinase</fullName>
        <ecNumber evidence="2">2.7.4.8</ecNumber>
    </recommendedName>
</protein>
<dbReference type="InterPro" id="IPR020590">
    <property type="entry name" value="Guanylate_kinase_CS"/>
</dbReference>
<dbReference type="PANTHER" id="PTHR23117">
    <property type="entry name" value="GUANYLATE KINASE-RELATED"/>
    <property type="match status" value="1"/>
</dbReference>
<dbReference type="Gene3D" id="3.30.63.10">
    <property type="entry name" value="Guanylate Kinase phosphate binding domain"/>
    <property type="match status" value="1"/>
</dbReference>
<dbReference type="EMBL" id="JNBR01000329">
    <property type="protein sequence ID" value="OQR95316.1"/>
    <property type="molecule type" value="Genomic_DNA"/>
</dbReference>
<keyword evidence="3" id="KW-0808">Transferase</keyword>
<feature type="domain" description="Guanylate kinase-like" evidence="7">
    <location>
        <begin position="73"/>
        <end position="255"/>
    </location>
</feature>
<dbReference type="PROSITE" id="PS00856">
    <property type="entry name" value="GUANYLATE_KINASE_1"/>
    <property type="match status" value="1"/>
</dbReference>
<dbReference type="Proteomes" id="UP000243579">
    <property type="component" value="Unassembled WGS sequence"/>
</dbReference>
<dbReference type="Gene3D" id="3.40.50.300">
    <property type="entry name" value="P-loop containing nucleotide triphosphate hydrolases"/>
    <property type="match status" value="1"/>
</dbReference>
<dbReference type="InterPro" id="IPR017665">
    <property type="entry name" value="Guanylate_kinase"/>
</dbReference>
<keyword evidence="9" id="KW-1185">Reference proteome</keyword>
<dbReference type="GO" id="GO:0005524">
    <property type="term" value="F:ATP binding"/>
    <property type="evidence" value="ECO:0007669"/>
    <property type="project" value="UniProtKB-KW"/>
</dbReference>
<evidence type="ECO:0000313" key="9">
    <source>
        <dbReference type="Proteomes" id="UP000243579"/>
    </source>
</evidence>
<dbReference type="FunFam" id="3.40.50.300:FF:000776">
    <property type="entry name" value="Guanylate kinase 2"/>
    <property type="match status" value="1"/>
</dbReference>
<organism evidence="8 9">
    <name type="scientific">Achlya hypogyna</name>
    <name type="common">Oomycete</name>
    <name type="synonym">Protoachlya hypogyna</name>
    <dbReference type="NCBI Taxonomy" id="1202772"/>
    <lineage>
        <taxon>Eukaryota</taxon>
        <taxon>Sar</taxon>
        <taxon>Stramenopiles</taxon>
        <taxon>Oomycota</taxon>
        <taxon>Saprolegniomycetes</taxon>
        <taxon>Saprolegniales</taxon>
        <taxon>Achlyaceae</taxon>
        <taxon>Achlya</taxon>
    </lineage>
</organism>
<dbReference type="EC" id="2.7.4.8" evidence="2"/>
<dbReference type="InterPro" id="IPR027417">
    <property type="entry name" value="P-loop_NTPase"/>
</dbReference>
<dbReference type="InterPro" id="IPR008144">
    <property type="entry name" value="Guanylate_kin-like_dom"/>
</dbReference>
<dbReference type="SUPFAM" id="SSF47391">
    <property type="entry name" value="Dimerization-anchoring domain of cAMP-dependent PK regulatory subunit"/>
    <property type="match status" value="1"/>
</dbReference>
<evidence type="ECO:0000256" key="1">
    <source>
        <dbReference type="ARBA" id="ARBA00005790"/>
    </source>
</evidence>
<dbReference type="CDD" id="cd22973">
    <property type="entry name" value="DD_CATIP"/>
    <property type="match status" value="1"/>
</dbReference>
<keyword evidence="6" id="KW-0067">ATP-binding</keyword>
<dbReference type="GO" id="GO:0004385">
    <property type="term" value="F:GMP kinase activity"/>
    <property type="evidence" value="ECO:0007669"/>
    <property type="project" value="UniProtKB-EC"/>
</dbReference>
<dbReference type="NCBIfam" id="TIGR03263">
    <property type="entry name" value="guanyl_kin"/>
    <property type="match status" value="1"/>
</dbReference>
<keyword evidence="4" id="KW-0547">Nucleotide-binding</keyword>
<sequence length="264" mass="29378">MDPQATLTFEELSILNERKEEIKRDHLAYLDQHPELKTLMSSFMSAVLMEKPTDVVAFAKAHFDALTPIKIAPAPLVIAGPSGVGKGTLINRLMTKYPELFGFSVSHTTRGPREGEVNGVAYHFVAIDEFDGEVAKGSFLEHANVHGNRYGTSKFAVEHVQAQEKICILDIDVQGVRQVKNAKMKVNYLFVAPPSMADLEKRLRGRGTETEDKIKIRIANAKGEVDFGTAEGNFDKVLVNNDLDEAFAELEETLAKLYPEVRFQ</sequence>
<comment type="similarity">
    <text evidence="1">Belongs to the guanylate kinase family.</text>
</comment>
<dbReference type="PROSITE" id="PS50052">
    <property type="entry name" value="GUANYLATE_KINASE_2"/>
    <property type="match status" value="1"/>
</dbReference>
<dbReference type="GO" id="GO:0005829">
    <property type="term" value="C:cytosol"/>
    <property type="evidence" value="ECO:0007669"/>
    <property type="project" value="TreeGrafter"/>
</dbReference>
<comment type="caution">
    <text evidence="8">The sequence shown here is derived from an EMBL/GenBank/DDBJ whole genome shotgun (WGS) entry which is preliminary data.</text>
</comment>
<dbReference type="Pfam" id="PF00625">
    <property type="entry name" value="Guanylate_kin"/>
    <property type="match status" value="1"/>
</dbReference>